<feature type="transmembrane region" description="Helical" evidence="1">
    <location>
        <begin position="117"/>
        <end position="144"/>
    </location>
</feature>
<feature type="transmembrane region" description="Helical" evidence="1">
    <location>
        <begin position="341"/>
        <end position="364"/>
    </location>
</feature>
<feature type="transmembrane region" description="Helical" evidence="1">
    <location>
        <begin position="196"/>
        <end position="218"/>
    </location>
</feature>
<dbReference type="Pfam" id="PF00884">
    <property type="entry name" value="Sulfatase"/>
    <property type="match status" value="1"/>
</dbReference>
<dbReference type="KEGG" id="spg:SpyM3_0528"/>
<feature type="transmembrane region" description="Helical" evidence="1">
    <location>
        <begin position="77"/>
        <end position="97"/>
    </location>
</feature>
<feature type="transmembrane region" description="Helical" evidence="1">
    <location>
        <begin position="290"/>
        <end position="307"/>
    </location>
</feature>
<evidence type="ECO:0000313" key="4">
    <source>
        <dbReference type="Proteomes" id="UP000000564"/>
    </source>
</evidence>
<sequence length="824" mass="93011">MIKDTFLKTNWLNISHHIILLVFGFYFSFYSLAKELVSSTTQPVNYYTHLLNVSFVGYIISLIGLSYYLSRQVSRQLFLKTSFIVISYLIVSYWVQITQHLNDKRFDIWSLTKNQFYQFQALPSLLIILVMATLIKILVAYFAIEKDRFGLLGYQGNTFSVALILAVVPINDIHLLKLISSRFSELVTAGNSQIALLKISGLLIVLLVIFATIIYVVLNALKHLKSNKPSFSVAATTSLFLALVFNYTFQYGVKGDEALLGYYVFPGTTLFQIVAITLVALLAYVITNRYWPTTFFLLILGTIISVVNDLKESMRSEPLLVTDFVWLQELGLVTSFVKKSVIVEMVVGLAICIVVAWYLHGRVLAGKLFMSPVKRASAVLGLVIVSCSMLIPFSYEKEGKILSGLPIISALNNDNDINWLGFSTNARYKSLAYVWTRQVTKKIMEKPTNYSQETIASIAQKYQKLAEDINKDRKNNIADQTVIYLLSESLSDPDRVSNVTVSHDVLPNIKAIKNSTTAGLMQSDSYGGGTANMEFQTLTSLPFYNFSSSVSVLYSEVFPKMAKPHTISEFYQGKNRIAMHPASANNFNRKTVYSNLGFSKFLALSGSKDKFKNIENVGLLTSDKTVYNNILSLINPSESQFFSVITMQNHIPWSSDYPEEIVAEGKNFTEEENHNLTSYARLLSFTDKETRAFLEKLTQINKPITVVFYGDHLPGLYPDSAFNKHIENKYLTDYFIWSNGTNEKKNHPLINSSDFTAALFEHTDSKVSPYYALLTEVLNKASVDKSPDSPEVKAIQNDLKNIQYDVTIGKGYLLKHKTFFKISR</sequence>
<dbReference type="CDD" id="cd16015">
    <property type="entry name" value="LTA_synthase"/>
    <property type="match status" value="1"/>
</dbReference>
<dbReference type="HOGENOM" id="CLU_014385_0_1_9"/>
<evidence type="ECO:0000259" key="2">
    <source>
        <dbReference type="Pfam" id="PF00884"/>
    </source>
</evidence>
<dbReference type="AlphaFoldDB" id="A0A0H2UTS9"/>
<feature type="transmembrane region" description="Helical" evidence="1">
    <location>
        <begin position="261"/>
        <end position="283"/>
    </location>
</feature>
<accession>A0A0H2UTS9</accession>
<name>A0A0H2UTS9_STRP3</name>
<evidence type="ECO:0000313" key="3">
    <source>
        <dbReference type="EMBL" id="AAM79135.1"/>
    </source>
</evidence>
<feature type="transmembrane region" description="Helical" evidence="1">
    <location>
        <begin position="50"/>
        <end position="70"/>
    </location>
</feature>
<protein>
    <recommendedName>
        <fullName evidence="2">Sulfatase N-terminal domain-containing protein</fullName>
    </recommendedName>
</protein>
<feature type="transmembrane region" description="Helical" evidence="1">
    <location>
        <begin position="230"/>
        <end position="249"/>
    </location>
</feature>
<dbReference type="RefSeq" id="WP_011054344.1">
    <property type="nucleotide sequence ID" value="NC_004070.1"/>
</dbReference>
<organism evidence="3 4">
    <name type="scientific">Streptococcus pyogenes serotype M3 (strain ATCC BAA-595 / MGAS315)</name>
    <dbReference type="NCBI Taxonomy" id="198466"/>
    <lineage>
        <taxon>Bacteria</taxon>
        <taxon>Bacillati</taxon>
        <taxon>Bacillota</taxon>
        <taxon>Bacilli</taxon>
        <taxon>Lactobacillales</taxon>
        <taxon>Streptococcaceae</taxon>
        <taxon>Streptococcus</taxon>
    </lineage>
</organism>
<keyword evidence="1" id="KW-0472">Membrane</keyword>
<dbReference type="InterPro" id="IPR000917">
    <property type="entry name" value="Sulfatase_N"/>
</dbReference>
<feature type="transmembrane region" description="Helical" evidence="1">
    <location>
        <begin position="156"/>
        <end position="176"/>
    </location>
</feature>
<feature type="transmembrane region" description="Helical" evidence="1">
    <location>
        <begin position="376"/>
        <end position="395"/>
    </location>
</feature>
<dbReference type="InterPro" id="IPR017850">
    <property type="entry name" value="Alkaline_phosphatase_core_sf"/>
</dbReference>
<keyword evidence="1" id="KW-1133">Transmembrane helix</keyword>
<dbReference type="Gene3D" id="3.40.720.10">
    <property type="entry name" value="Alkaline Phosphatase, subunit A"/>
    <property type="match status" value="1"/>
</dbReference>
<evidence type="ECO:0000256" key="1">
    <source>
        <dbReference type="SAM" id="Phobius"/>
    </source>
</evidence>
<reference evidence="3 4" key="1">
    <citation type="journal article" date="2002" name="Proc. Natl. Acad. Sci. U.S.A.">
        <title>Genome sequence of a serotype M3 strain of group A Streptococcus: phage-encoded toxins, the high-virulence phenotype, and clone emergence.</title>
        <authorList>
            <person name="Beres S.B."/>
            <person name="Sylva G.L."/>
            <person name="Barbian K.D."/>
            <person name="Lei B."/>
            <person name="Hoff J.S."/>
            <person name="Mammarella N.D."/>
            <person name="Liu M.Y."/>
            <person name="Smoot J.C."/>
            <person name="Porcella S.F."/>
            <person name="Parkins L.D."/>
            <person name="Campbell D.S."/>
            <person name="Smith T.M."/>
            <person name="McCormick J.K."/>
            <person name="Leung D.Y."/>
            <person name="Schlievert P.M."/>
            <person name="Musser J.M."/>
        </authorList>
    </citation>
    <scope>NUCLEOTIDE SEQUENCE [LARGE SCALE GENOMIC DNA]</scope>
    <source>
        <strain evidence="4">ATCC BAA-595 / MGAS315</strain>
    </source>
</reference>
<dbReference type="Proteomes" id="UP000000564">
    <property type="component" value="Chromosome"/>
</dbReference>
<keyword evidence="1" id="KW-0812">Transmembrane</keyword>
<gene>
    <name evidence="3" type="ordered locus">SpyM3_0528</name>
</gene>
<feature type="transmembrane region" description="Helical" evidence="1">
    <location>
        <begin position="12"/>
        <end position="30"/>
    </location>
</feature>
<feature type="domain" description="Sulfatase N-terminal" evidence="2">
    <location>
        <begin position="480"/>
        <end position="764"/>
    </location>
</feature>
<dbReference type="EMBL" id="AE014074">
    <property type="protein sequence ID" value="AAM79135.1"/>
    <property type="molecule type" value="Genomic_DNA"/>
</dbReference>
<proteinExistence type="predicted"/>